<dbReference type="EC" id="2.4.99.12" evidence="3 8"/>
<evidence type="ECO:0000256" key="8">
    <source>
        <dbReference type="RuleBase" id="RU365103"/>
    </source>
</evidence>
<dbReference type="Proteomes" id="UP001157961">
    <property type="component" value="Unassembled WGS sequence"/>
</dbReference>
<evidence type="ECO:0000256" key="2">
    <source>
        <dbReference type="ARBA" id="ARBA00004713"/>
    </source>
</evidence>
<keyword evidence="11" id="KW-1185">Reference proteome</keyword>
<evidence type="ECO:0000256" key="4">
    <source>
        <dbReference type="ARBA" id="ARBA00019077"/>
    </source>
</evidence>
<comment type="catalytic activity">
    <reaction evidence="7 8">
        <text>lipid IVA (E. coli) + CMP-3-deoxy-beta-D-manno-octulosonate = alpha-Kdo-(2-&gt;6)-lipid IVA (E. coli) + CMP + H(+)</text>
        <dbReference type="Rhea" id="RHEA:28066"/>
        <dbReference type="ChEBI" id="CHEBI:15378"/>
        <dbReference type="ChEBI" id="CHEBI:58603"/>
        <dbReference type="ChEBI" id="CHEBI:60364"/>
        <dbReference type="ChEBI" id="CHEBI:60377"/>
        <dbReference type="ChEBI" id="CHEBI:85987"/>
        <dbReference type="EC" id="2.4.99.12"/>
    </reaction>
</comment>
<reference evidence="10 11" key="1">
    <citation type="submission" date="2017-05" db="EMBL/GenBank/DDBJ databases">
        <authorList>
            <person name="Varghese N."/>
            <person name="Submissions S."/>
        </authorList>
    </citation>
    <scope>NUCLEOTIDE SEQUENCE [LARGE SCALE GENOMIC DNA]</scope>
    <source>
        <strain evidence="10 11">DSM 29734</strain>
    </source>
</reference>
<name>A0ABY1N8M3_9RHOB</name>
<comment type="subcellular location">
    <subcellularLocation>
        <location evidence="8">Cell membrane</location>
    </subcellularLocation>
</comment>
<dbReference type="Gene3D" id="3.40.50.11720">
    <property type="entry name" value="3-Deoxy-D-manno-octulosonic-acid transferase, N-terminal domain"/>
    <property type="match status" value="1"/>
</dbReference>
<dbReference type="InterPro" id="IPR007507">
    <property type="entry name" value="Glycos_transf_N"/>
</dbReference>
<evidence type="ECO:0000256" key="3">
    <source>
        <dbReference type="ARBA" id="ARBA00012621"/>
    </source>
</evidence>
<organism evidence="10 11">
    <name type="scientific">Shimia sagamensis</name>
    <dbReference type="NCBI Taxonomy" id="1566352"/>
    <lineage>
        <taxon>Bacteria</taxon>
        <taxon>Pseudomonadati</taxon>
        <taxon>Pseudomonadota</taxon>
        <taxon>Alphaproteobacteria</taxon>
        <taxon>Rhodobacterales</taxon>
        <taxon>Roseobacteraceae</taxon>
    </lineage>
</organism>
<comment type="similarity">
    <text evidence="8">Belongs to the glycosyltransferase group 1 family.</text>
</comment>
<evidence type="ECO:0000313" key="11">
    <source>
        <dbReference type="Proteomes" id="UP001157961"/>
    </source>
</evidence>
<keyword evidence="8" id="KW-0472">Membrane</keyword>
<proteinExistence type="inferred from homology"/>
<dbReference type="InterPro" id="IPR039901">
    <property type="entry name" value="Kdotransferase"/>
</dbReference>
<sequence length="405" mass="44631">MARSLGLAAYLAFARRQPPRLAEIDCPRPKGAVIWLHSTDPTRARTLAKLGLRLAAQRANTHVLMTTPNNVPLTQTLPDGVVWQPCPPESPADIAVFLAHWQPEIMIWLGSSIRPALIDAVRTRNIPSMMLEVHRPKLDQKRRWGPEPIRGTLSRFNTIFAQDEATAIRLRKLLGDFSKVEVSGTLMEEAPALPVRDSDLEELRRCLAGRPVWLAARLQPEELDTVLNAYRAVLRLSFRMLLVVVPDNPSSARAMRETIDQEGWRVADWDNGDFPGENTQILFAETPDELGLWYRIAPISFVGSSLISGAGGRDPLEPAALGSAILYGPSVRRYLGSYTRLANVGAARIVKDADSLVAALMFLTAPDQVAAMAHAGWQVVSDSAAVSDQVIEHAHVLMDTQEEPT</sequence>
<accession>A0ABY1N8M3</accession>
<keyword evidence="8" id="KW-1003">Cell membrane</keyword>
<evidence type="ECO:0000256" key="1">
    <source>
        <dbReference type="ARBA" id="ARBA00003394"/>
    </source>
</evidence>
<dbReference type="Gene3D" id="3.40.50.2000">
    <property type="entry name" value="Glycogen Phosphorylase B"/>
    <property type="match status" value="1"/>
</dbReference>
<evidence type="ECO:0000256" key="6">
    <source>
        <dbReference type="ARBA" id="ARBA00031445"/>
    </source>
</evidence>
<keyword evidence="8" id="KW-0448">Lipopolysaccharide biosynthesis</keyword>
<evidence type="ECO:0000313" key="10">
    <source>
        <dbReference type="EMBL" id="SMP01442.1"/>
    </source>
</evidence>
<evidence type="ECO:0000256" key="7">
    <source>
        <dbReference type="ARBA" id="ARBA00049183"/>
    </source>
</evidence>
<dbReference type="PANTHER" id="PTHR42755">
    <property type="entry name" value="3-DEOXY-MANNO-OCTULOSONATE CYTIDYLYLTRANSFERASE"/>
    <property type="match status" value="1"/>
</dbReference>
<keyword evidence="5 8" id="KW-0808">Transferase</keyword>
<dbReference type="EMBL" id="FXTY01000001">
    <property type="protein sequence ID" value="SMP01442.1"/>
    <property type="molecule type" value="Genomic_DNA"/>
</dbReference>
<evidence type="ECO:0000256" key="5">
    <source>
        <dbReference type="ARBA" id="ARBA00022679"/>
    </source>
</evidence>
<dbReference type="InterPro" id="IPR038107">
    <property type="entry name" value="Glycos_transf_N_sf"/>
</dbReference>
<evidence type="ECO:0000259" key="9">
    <source>
        <dbReference type="Pfam" id="PF04413"/>
    </source>
</evidence>
<comment type="pathway">
    <text evidence="2 8">Bacterial outer membrane biogenesis; LPS core biosynthesis.</text>
</comment>
<dbReference type="RefSeq" id="WP_283424018.1">
    <property type="nucleotide sequence ID" value="NZ_FXTY01000001.1"/>
</dbReference>
<dbReference type="GO" id="GO:0016740">
    <property type="term" value="F:transferase activity"/>
    <property type="evidence" value="ECO:0007669"/>
    <property type="project" value="UniProtKB-KW"/>
</dbReference>
<dbReference type="PANTHER" id="PTHR42755:SF1">
    <property type="entry name" value="3-DEOXY-D-MANNO-OCTULOSONIC ACID TRANSFERASE, MITOCHONDRIAL-RELATED"/>
    <property type="match status" value="1"/>
</dbReference>
<gene>
    <name evidence="10" type="ORF">SAMN06265373_101135</name>
</gene>
<comment type="caution">
    <text evidence="10">The sequence shown here is derived from an EMBL/GenBank/DDBJ whole genome shotgun (WGS) entry which is preliminary data.</text>
</comment>
<comment type="function">
    <text evidence="1 8">Involved in lipopolysaccharide (LPS) biosynthesis. Catalyzes the transfer of 3-deoxy-D-manno-octulosonate (Kdo) residue(s) from CMP-Kdo to lipid IV(A), the tetraacyldisaccharide-1,4'-bisphosphate precursor of lipid A.</text>
</comment>
<dbReference type="Pfam" id="PF04413">
    <property type="entry name" value="Glycos_transf_N"/>
    <property type="match status" value="1"/>
</dbReference>
<feature type="domain" description="3-deoxy-D-manno-octulosonic-acid transferase N-terminal" evidence="9">
    <location>
        <begin position="28"/>
        <end position="186"/>
    </location>
</feature>
<protein>
    <recommendedName>
        <fullName evidence="4 8">3-deoxy-D-manno-octulosonic acid transferase</fullName>
        <shortName evidence="8">Kdo transferase</shortName>
        <ecNumber evidence="3 8">2.4.99.12</ecNumber>
    </recommendedName>
    <alternativeName>
        <fullName evidence="6 8">Lipid IV(A) 3-deoxy-D-manno-octulosonic acid transferase</fullName>
    </alternativeName>
</protein>